<dbReference type="Proteomes" id="UP000196877">
    <property type="component" value="Chromosome"/>
</dbReference>
<dbReference type="InterPro" id="IPR001279">
    <property type="entry name" value="Metallo-B-lactamas"/>
</dbReference>
<dbReference type="Gene3D" id="3.60.15.10">
    <property type="entry name" value="Ribonuclease Z/Hydroxyacylglutathione hydrolase-like"/>
    <property type="match status" value="1"/>
</dbReference>
<proteinExistence type="predicted"/>
<dbReference type="PANTHER" id="PTHR42951:SF9">
    <property type="entry name" value="METAL-DEPENDENT HYDROLASE"/>
    <property type="match status" value="1"/>
</dbReference>
<name>A0ABM6LI16_9BACI</name>
<feature type="domain" description="Metallo-beta-lactamase" evidence="1">
    <location>
        <begin position="20"/>
        <end position="212"/>
    </location>
</feature>
<sequence length="238" mass="25896">MRLTQYETIYQLTCFPLLFPVNCYLVEEEDGLTLIDAGLPISKKGILETAAGLRKPIKRIVLTHAHGDHVGSLDALKQTLPGVKVFISERDSRLLHGDKSLLEHEAQTPIKGDIPKNIMTTPDGFLHDGDRIGSLLTISTPGHTPGSLSFFDERHGVLVAGDAFHTRSGITVSGRLKLSFPFPAFATWNKEEALQSARKLLDVKPKVLATGHGSIVSGPEEGMKKAISEAESLLNRKG</sequence>
<dbReference type="GeneID" id="92853612"/>
<accession>A0ABM6LI16</accession>
<protein>
    <recommendedName>
        <fullName evidence="1">Metallo-beta-lactamase domain-containing protein</fullName>
    </recommendedName>
</protein>
<keyword evidence="3" id="KW-1185">Reference proteome</keyword>
<reference evidence="2 3" key="1">
    <citation type="submission" date="2017-06" db="EMBL/GenBank/DDBJ databases">
        <title>Genome sequence of Bacillus sonorensis strain SRCM101395.</title>
        <authorList>
            <person name="Cho S.H."/>
        </authorList>
    </citation>
    <scope>NUCLEOTIDE SEQUENCE [LARGE SCALE GENOMIC DNA]</scope>
    <source>
        <strain evidence="2 3">SRCM101395</strain>
    </source>
</reference>
<dbReference type="SUPFAM" id="SSF56281">
    <property type="entry name" value="Metallo-hydrolase/oxidoreductase"/>
    <property type="match status" value="1"/>
</dbReference>
<dbReference type="Pfam" id="PF00753">
    <property type="entry name" value="Lactamase_B"/>
    <property type="match status" value="1"/>
</dbReference>
<dbReference type="InterPro" id="IPR036866">
    <property type="entry name" value="RibonucZ/Hydroxyglut_hydro"/>
</dbReference>
<dbReference type="PANTHER" id="PTHR42951">
    <property type="entry name" value="METALLO-BETA-LACTAMASE DOMAIN-CONTAINING"/>
    <property type="match status" value="1"/>
</dbReference>
<dbReference type="RefSeq" id="WP_006636171.1">
    <property type="nucleotide sequence ID" value="NZ_BORD01000006.1"/>
</dbReference>
<dbReference type="EMBL" id="CP021920">
    <property type="protein sequence ID" value="ASB88945.1"/>
    <property type="molecule type" value="Genomic_DNA"/>
</dbReference>
<dbReference type="InterPro" id="IPR050855">
    <property type="entry name" value="NDM-1-like"/>
</dbReference>
<evidence type="ECO:0000259" key="1">
    <source>
        <dbReference type="SMART" id="SM00849"/>
    </source>
</evidence>
<dbReference type="SMART" id="SM00849">
    <property type="entry name" value="Lactamase_B"/>
    <property type="match status" value="1"/>
</dbReference>
<gene>
    <name evidence="2" type="ORF">S101395_02438</name>
</gene>
<evidence type="ECO:0000313" key="2">
    <source>
        <dbReference type="EMBL" id="ASB88945.1"/>
    </source>
</evidence>
<dbReference type="CDD" id="cd07721">
    <property type="entry name" value="yflN-like_MBL-fold"/>
    <property type="match status" value="1"/>
</dbReference>
<organism evidence="2 3">
    <name type="scientific">Bacillus sonorensis</name>
    <dbReference type="NCBI Taxonomy" id="119858"/>
    <lineage>
        <taxon>Bacteria</taxon>
        <taxon>Bacillati</taxon>
        <taxon>Bacillota</taxon>
        <taxon>Bacilli</taxon>
        <taxon>Bacillales</taxon>
        <taxon>Bacillaceae</taxon>
        <taxon>Bacillus</taxon>
    </lineage>
</organism>
<evidence type="ECO:0000313" key="3">
    <source>
        <dbReference type="Proteomes" id="UP000196877"/>
    </source>
</evidence>